<dbReference type="Proteomes" id="UP000290289">
    <property type="component" value="Chromosome 15"/>
</dbReference>
<feature type="domain" description="Pectinesterase catalytic" evidence="10">
    <location>
        <begin position="155"/>
        <end position="344"/>
    </location>
</feature>
<keyword evidence="13" id="KW-1185">Reference proteome</keyword>
<comment type="similarity">
    <text evidence="4">In the C-terminal section; belongs to the pectinesterase family.</text>
</comment>
<dbReference type="InterPro" id="IPR006501">
    <property type="entry name" value="Pectinesterase_inhib_dom"/>
</dbReference>
<dbReference type="GO" id="GO:0030599">
    <property type="term" value="F:pectinesterase activity"/>
    <property type="evidence" value="ECO:0007669"/>
    <property type="project" value="UniProtKB-UniRule"/>
</dbReference>
<dbReference type="Gene3D" id="2.160.20.10">
    <property type="entry name" value="Single-stranded right-handed beta-helix, Pectin lyase-like"/>
    <property type="match status" value="1"/>
</dbReference>
<dbReference type="Pfam" id="PF01095">
    <property type="entry name" value="Pectinesterase"/>
    <property type="match status" value="1"/>
</dbReference>
<protein>
    <recommendedName>
        <fullName evidence="9">Pectinesterase</fullName>
        <ecNumber evidence="9">3.1.1.11</ecNumber>
    </recommendedName>
</protein>
<evidence type="ECO:0000256" key="3">
    <source>
        <dbReference type="ARBA" id="ARBA00006027"/>
    </source>
</evidence>
<evidence type="ECO:0000256" key="7">
    <source>
        <dbReference type="ARBA" id="ARBA00023085"/>
    </source>
</evidence>
<dbReference type="InterPro" id="IPR012334">
    <property type="entry name" value="Pectin_lyas_fold"/>
</dbReference>
<feature type="domain" description="Pectinesterase inhibitor" evidence="11">
    <location>
        <begin position="13"/>
        <end position="95"/>
    </location>
</feature>
<evidence type="ECO:0000256" key="4">
    <source>
        <dbReference type="ARBA" id="ARBA00007786"/>
    </source>
</evidence>
<dbReference type="GO" id="GO:0004857">
    <property type="term" value="F:enzyme inhibitor activity"/>
    <property type="evidence" value="ECO:0007669"/>
    <property type="project" value="InterPro"/>
</dbReference>
<accession>A0A498HV60</accession>
<keyword evidence="7 9" id="KW-0063">Aspartyl esterase</keyword>
<sequence length="359" mass="39753">MSSYSSFNSQSLDCRLLTLSSIDFLSTSLEAVNKTSSILPSFDAEDVKTLLNAILTNQQTCYDGLQSLPSSVGSVSSDLSIPISNNTQLYSVTLAFLTKGWVPKDRNGVPKQPKRHIRFGKELLLLQVGGGKVENSIGVVRVGRVRRSKNSNKQLQSETGVICQCSIGSGFEGYQDTLYTHSRKQLYRECDIYGTVDFIFGDATVVLQNCNIYPRQPNKGQSNVITAQCRMYPDFKTGISIHNCTIEPTPELASSNYKVKTYLGRPWKKYSRTIYIQNSMGSLIDPAGWLAWSGDFALSTLYYAEYNNTGLGSNNTTRVQWPGYHVINARDAANFTISNFLEGDNWLPNTGVPYTGGLI</sequence>
<dbReference type="Gene3D" id="1.20.140.40">
    <property type="entry name" value="Invertase/pectin methylesterase inhibitor family protein"/>
    <property type="match status" value="1"/>
</dbReference>
<dbReference type="SUPFAM" id="SSF51126">
    <property type="entry name" value="Pectin lyase-like"/>
    <property type="match status" value="1"/>
</dbReference>
<reference evidence="12 13" key="1">
    <citation type="submission" date="2018-10" db="EMBL/GenBank/DDBJ databases">
        <title>A high-quality apple genome assembly.</title>
        <authorList>
            <person name="Hu J."/>
        </authorList>
    </citation>
    <scope>NUCLEOTIDE SEQUENCE [LARGE SCALE GENOMIC DNA]</scope>
    <source>
        <strain evidence="13">cv. HFTH1</strain>
        <tissue evidence="12">Young leaf</tissue>
    </source>
</reference>
<dbReference type="Pfam" id="PF04043">
    <property type="entry name" value="PMEI"/>
    <property type="match status" value="1"/>
</dbReference>
<proteinExistence type="inferred from homology"/>
<dbReference type="STRING" id="3750.A0A498HV60"/>
<dbReference type="EC" id="3.1.1.11" evidence="9"/>
<comment type="caution">
    <text evidence="12">The sequence shown here is derived from an EMBL/GenBank/DDBJ whole genome shotgun (WGS) entry which is preliminary data.</text>
</comment>
<keyword evidence="6 9" id="KW-0378">Hydrolase</keyword>
<evidence type="ECO:0000259" key="11">
    <source>
        <dbReference type="Pfam" id="PF04043"/>
    </source>
</evidence>
<feature type="active site" evidence="8">
    <location>
        <position position="197"/>
    </location>
</feature>
<dbReference type="InterPro" id="IPR035513">
    <property type="entry name" value="Invertase/methylesterase_inhib"/>
</dbReference>
<evidence type="ECO:0000256" key="8">
    <source>
        <dbReference type="PROSITE-ProRule" id="PRU10040"/>
    </source>
</evidence>
<comment type="subcellular location">
    <subcellularLocation>
        <location evidence="1">Secreted</location>
        <location evidence="1">Cell wall</location>
    </subcellularLocation>
</comment>
<organism evidence="12 13">
    <name type="scientific">Malus domestica</name>
    <name type="common">Apple</name>
    <name type="synonym">Pyrus malus</name>
    <dbReference type="NCBI Taxonomy" id="3750"/>
    <lineage>
        <taxon>Eukaryota</taxon>
        <taxon>Viridiplantae</taxon>
        <taxon>Streptophyta</taxon>
        <taxon>Embryophyta</taxon>
        <taxon>Tracheophyta</taxon>
        <taxon>Spermatophyta</taxon>
        <taxon>Magnoliopsida</taxon>
        <taxon>eudicotyledons</taxon>
        <taxon>Gunneridae</taxon>
        <taxon>Pentapetalae</taxon>
        <taxon>rosids</taxon>
        <taxon>fabids</taxon>
        <taxon>Rosales</taxon>
        <taxon>Rosaceae</taxon>
        <taxon>Amygdaloideae</taxon>
        <taxon>Maleae</taxon>
        <taxon>Malus</taxon>
    </lineage>
</organism>
<dbReference type="GO" id="GO:0045490">
    <property type="term" value="P:pectin catabolic process"/>
    <property type="evidence" value="ECO:0007669"/>
    <property type="project" value="UniProtKB-UniRule"/>
</dbReference>
<dbReference type="PROSITE" id="PS00503">
    <property type="entry name" value="PECTINESTERASE_2"/>
    <property type="match status" value="1"/>
</dbReference>
<evidence type="ECO:0000313" key="13">
    <source>
        <dbReference type="Proteomes" id="UP000290289"/>
    </source>
</evidence>
<evidence type="ECO:0000256" key="1">
    <source>
        <dbReference type="ARBA" id="ARBA00004191"/>
    </source>
</evidence>
<dbReference type="EMBL" id="RDQH01000341">
    <property type="protein sequence ID" value="RXH73892.1"/>
    <property type="molecule type" value="Genomic_DNA"/>
</dbReference>
<name>A0A498HV60_MALDO</name>
<evidence type="ECO:0000256" key="5">
    <source>
        <dbReference type="ARBA" id="ARBA00022512"/>
    </source>
</evidence>
<comment type="pathway">
    <text evidence="2 9">Glycan metabolism; pectin degradation; 2-dehydro-3-deoxy-D-gluconate from pectin: step 1/5.</text>
</comment>
<dbReference type="InterPro" id="IPR011050">
    <property type="entry name" value="Pectin_lyase_fold/virulence"/>
</dbReference>
<comment type="catalytic activity">
    <reaction evidence="9">
        <text>[(1-&gt;4)-alpha-D-galacturonosyl methyl ester](n) + n H2O = [(1-&gt;4)-alpha-D-galacturonosyl](n) + n methanol + n H(+)</text>
        <dbReference type="Rhea" id="RHEA:22380"/>
        <dbReference type="Rhea" id="RHEA-COMP:14570"/>
        <dbReference type="Rhea" id="RHEA-COMP:14573"/>
        <dbReference type="ChEBI" id="CHEBI:15377"/>
        <dbReference type="ChEBI" id="CHEBI:15378"/>
        <dbReference type="ChEBI" id="CHEBI:17790"/>
        <dbReference type="ChEBI" id="CHEBI:140522"/>
        <dbReference type="ChEBI" id="CHEBI:140523"/>
        <dbReference type="EC" id="3.1.1.11"/>
    </reaction>
</comment>
<gene>
    <name evidence="12" type="ORF">DVH24_016714</name>
</gene>
<dbReference type="CDD" id="cd15798">
    <property type="entry name" value="PMEI-like_3"/>
    <property type="match status" value="1"/>
</dbReference>
<evidence type="ECO:0000256" key="2">
    <source>
        <dbReference type="ARBA" id="ARBA00005184"/>
    </source>
</evidence>
<evidence type="ECO:0000256" key="6">
    <source>
        <dbReference type="ARBA" id="ARBA00022801"/>
    </source>
</evidence>
<evidence type="ECO:0000313" key="12">
    <source>
        <dbReference type="EMBL" id="RXH73892.1"/>
    </source>
</evidence>
<dbReference type="InterPro" id="IPR000070">
    <property type="entry name" value="Pectinesterase_cat"/>
</dbReference>
<keyword evidence="5" id="KW-0134">Cell wall</keyword>
<dbReference type="UniPathway" id="UPA00545">
    <property type="reaction ID" value="UER00823"/>
</dbReference>
<dbReference type="GO" id="GO:0042545">
    <property type="term" value="P:cell wall modification"/>
    <property type="evidence" value="ECO:0007669"/>
    <property type="project" value="UniProtKB-UniRule"/>
</dbReference>
<evidence type="ECO:0000259" key="10">
    <source>
        <dbReference type="Pfam" id="PF01095"/>
    </source>
</evidence>
<comment type="similarity">
    <text evidence="3">In the N-terminal section; belongs to the PMEI family.</text>
</comment>
<keyword evidence="5" id="KW-0964">Secreted</keyword>
<dbReference type="PANTHER" id="PTHR31707">
    <property type="entry name" value="PECTINESTERASE"/>
    <property type="match status" value="1"/>
</dbReference>
<evidence type="ECO:0000256" key="9">
    <source>
        <dbReference type="RuleBase" id="RU000589"/>
    </source>
</evidence>
<dbReference type="AlphaFoldDB" id="A0A498HV60"/>
<dbReference type="SUPFAM" id="SSF101148">
    <property type="entry name" value="Plant invertase/pectin methylesterase inhibitor"/>
    <property type="match status" value="1"/>
</dbReference>
<dbReference type="InterPro" id="IPR033131">
    <property type="entry name" value="Pectinesterase_Asp_AS"/>
</dbReference>